<protein>
    <submittedName>
        <fullName evidence="2">Uncharacterized protein</fullName>
    </submittedName>
</protein>
<dbReference type="EMBL" id="VSSQ01092723">
    <property type="protein sequence ID" value="MPN37842.1"/>
    <property type="molecule type" value="Genomic_DNA"/>
</dbReference>
<dbReference type="AlphaFoldDB" id="A0A645HHH6"/>
<reference evidence="2" key="1">
    <citation type="submission" date="2019-08" db="EMBL/GenBank/DDBJ databases">
        <authorList>
            <person name="Kucharzyk K."/>
            <person name="Murdoch R.W."/>
            <person name="Higgins S."/>
            <person name="Loffler F."/>
        </authorList>
    </citation>
    <scope>NUCLEOTIDE SEQUENCE</scope>
</reference>
<sequence>MCLFLIPVMLPLIIVLAVLYIVGLIVYLILGTCTWFIFKLIFNKFFIFCAILFAVFFFTHL</sequence>
<evidence type="ECO:0000313" key="2">
    <source>
        <dbReference type="EMBL" id="MPN37842.1"/>
    </source>
</evidence>
<name>A0A645HHH6_9ZZZZ</name>
<feature type="transmembrane region" description="Helical" evidence="1">
    <location>
        <begin position="41"/>
        <end position="59"/>
    </location>
</feature>
<gene>
    <name evidence="2" type="ORF">SDC9_185363</name>
</gene>
<keyword evidence="1" id="KW-0472">Membrane</keyword>
<comment type="caution">
    <text evidence="2">The sequence shown here is derived from an EMBL/GenBank/DDBJ whole genome shotgun (WGS) entry which is preliminary data.</text>
</comment>
<organism evidence="2">
    <name type="scientific">bioreactor metagenome</name>
    <dbReference type="NCBI Taxonomy" id="1076179"/>
    <lineage>
        <taxon>unclassified sequences</taxon>
        <taxon>metagenomes</taxon>
        <taxon>ecological metagenomes</taxon>
    </lineage>
</organism>
<feature type="transmembrane region" description="Helical" evidence="1">
    <location>
        <begin position="6"/>
        <end position="29"/>
    </location>
</feature>
<evidence type="ECO:0000256" key="1">
    <source>
        <dbReference type="SAM" id="Phobius"/>
    </source>
</evidence>
<proteinExistence type="predicted"/>
<accession>A0A645HHH6</accession>
<keyword evidence="1" id="KW-1133">Transmembrane helix</keyword>
<keyword evidence="1" id="KW-0812">Transmembrane</keyword>